<dbReference type="EMBL" id="UPSH01000001">
    <property type="protein sequence ID" value="VBB18682.1"/>
    <property type="molecule type" value="Genomic_DNA"/>
</dbReference>
<comment type="caution">
    <text evidence="3">The sequence shown here is derived from an EMBL/GenBank/DDBJ whole genome shotgun (WGS) entry which is preliminary data.</text>
</comment>
<gene>
    <name evidence="3" type="ORF">YASMINEVIRUS_1213</name>
</gene>
<dbReference type="InterPro" id="IPR013083">
    <property type="entry name" value="Znf_RING/FYVE/PHD"/>
</dbReference>
<reference evidence="3 4" key="1">
    <citation type="submission" date="2018-10" db="EMBL/GenBank/DDBJ databases">
        <authorList>
            <consortium name="IHU Genomes"/>
        </authorList>
    </citation>
    <scope>NUCLEOTIDE SEQUENCE [LARGE SCALE GENOMIC DNA]</scope>
    <source>
        <strain evidence="3 4">A1</strain>
    </source>
</reference>
<dbReference type="Gene3D" id="3.30.40.10">
    <property type="entry name" value="Zinc/RING finger domain, C3HC4 (zinc finger)"/>
    <property type="match status" value="1"/>
</dbReference>
<dbReference type="PROSITE" id="PS50089">
    <property type="entry name" value="ZF_RING_2"/>
    <property type="match status" value="1"/>
</dbReference>
<keyword evidence="4" id="KW-1185">Reference proteome</keyword>
<evidence type="ECO:0000313" key="4">
    <source>
        <dbReference type="Proteomes" id="UP000594342"/>
    </source>
</evidence>
<feature type="domain" description="RING-type" evidence="2">
    <location>
        <begin position="143"/>
        <end position="195"/>
    </location>
</feature>
<name>A0A5K0UAW6_9VIRU</name>
<sequence length="201" mass="22872">MVVCKMLYLYFIAHCIIDLSVHMAGIVNKTEQNKEYVIDPKLQIRIQKRRVYVVDGIISYPIAISNGTITCLCSSLSRSRTGGTKLGFCKHVCYYLYHKGLDFDLLDYWIRLKHNILSELESPKVNNEKLWNIVDKEILAIDCGFCLEKIRDPSTSTPSSQQSSRIHICSECQGIVHTKCFNKWNNSGNGCMLCRAGAKVK</sequence>
<keyword evidence="1" id="KW-0862">Zinc</keyword>
<keyword evidence="1" id="KW-0863">Zinc-finger</keyword>
<evidence type="ECO:0000313" key="3">
    <source>
        <dbReference type="EMBL" id="VBB18682.1"/>
    </source>
</evidence>
<evidence type="ECO:0000256" key="1">
    <source>
        <dbReference type="PROSITE-ProRule" id="PRU00175"/>
    </source>
</evidence>
<keyword evidence="1" id="KW-0479">Metal-binding</keyword>
<protein>
    <recommendedName>
        <fullName evidence="2">RING-type domain-containing protein</fullName>
    </recommendedName>
</protein>
<evidence type="ECO:0000259" key="2">
    <source>
        <dbReference type="PROSITE" id="PS50089"/>
    </source>
</evidence>
<accession>A0A5K0UAW6</accession>
<dbReference type="Proteomes" id="UP000594342">
    <property type="component" value="Unassembled WGS sequence"/>
</dbReference>
<proteinExistence type="predicted"/>
<organism evidence="3 4">
    <name type="scientific">Yasminevirus sp. GU-2018</name>
    <dbReference type="NCBI Taxonomy" id="2420051"/>
    <lineage>
        <taxon>Viruses</taxon>
        <taxon>Varidnaviria</taxon>
        <taxon>Bamfordvirae</taxon>
        <taxon>Nucleocytoviricota</taxon>
        <taxon>Megaviricetes</taxon>
        <taxon>Imitervirales</taxon>
        <taxon>Mimiviridae</taxon>
        <taxon>Klosneuvirinae</taxon>
        <taxon>Yasminevirus</taxon>
        <taxon>Yasminevirus saudimassiliense</taxon>
    </lineage>
</organism>
<dbReference type="GO" id="GO:0008270">
    <property type="term" value="F:zinc ion binding"/>
    <property type="evidence" value="ECO:0007669"/>
    <property type="project" value="UniProtKB-KW"/>
</dbReference>
<dbReference type="InterPro" id="IPR001841">
    <property type="entry name" value="Znf_RING"/>
</dbReference>